<feature type="transmembrane region" description="Helical" evidence="1">
    <location>
        <begin position="56"/>
        <end position="84"/>
    </location>
</feature>
<evidence type="ECO:0008006" key="4">
    <source>
        <dbReference type="Google" id="ProtNLM"/>
    </source>
</evidence>
<keyword evidence="1" id="KW-0472">Membrane</keyword>
<proteinExistence type="predicted"/>
<feature type="transmembrane region" description="Helical" evidence="1">
    <location>
        <begin position="199"/>
        <end position="220"/>
    </location>
</feature>
<evidence type="ECO:0000313" key="3">
    <source>
        <dbReference type="Proteomes" id="UP000094487"/>
    </source>
</evidence>
<keyword evidence="1" id="KW-1133">Transmembrane helix</keyword>
<dbReference type="Proteomes" id="UP000094487">
    <property type="component" value="Unassembled WGS sequence"/>
</dbReference>
<gene>
    <name evidence="2" type="ORF">BFL28_04105</name>
</gene>
<dbReference type="STRING" id="1888892.BFL28_04105"/>
<evidence type="ECO:0000256" key="1">
    <source>
        <dbReference type="SAM" id="Phobius"/>
    </source>
</evidence>
<keyword evidence="1" id="KW-0812">Transmembrane</keyword>
<keyword evidence="3" id="KW-1185">Reference proteome</keyword>
<evidence type="ECO:0000313" key="2">
    <source>
        <dbReference type="EMBL" id="ODP36900.1"/>
    </source>
</evidence>
<organism evidence="2 3">
    <name type="scientific">Sphingomonas turrisvirgatae</name>
    <dbReference type="NCBI Taxonomy" id="1888892"/>
    <lineage>
        <taxon>Bacteria</taxon>
        <taxon>Pseudomonadati</taxon>
        <taxon>Pseudomonadota</taxon>
        <taxon>Alphaproteobacteria</taxon>
        <taxon>Sphingomonadales</taxon>
        <taxon>Sphingomonadaceae</taxon>
        <taxon>Sphingomonas</taxon>
    </lineage>
</organism>
<sequence>MLADAVILWRAERDVVLRIAGVFFLLPVLALAMLLTRLPEMAEASSQAEMLATFRAFYTANFAWLLLVSLAVDFGSFVLLNLFLHGNRTVRDLLLASLARFVPFVLLGFVTGTVVNLGFALWVLPGIYLFGRSWMMGAAYAGEPERGFLAAIERGFRLSAGNGWRIALLGCGTVAVMGSAALVLAILTQAITLLAGGAAWVQAIMLVPVAAAGAAAYIAFTLVRVAIYRRLAGSISGT</sequence>
<feature type="transmembrane region" description="Helical" evidence="1">
    <location>
        <begin position="15"/>
        <end position="35"/>
    </location>
</feature>
<name>A0A1E3LVR3_9SPHN</name>
<accession>A0A1E3LVR3</accession>
<dbReference type="EMBL" id="MDDS01000046">
    <property type="protein sequence ID" value="ODP36900.1"/>
    <property type="molecule type" value="Genomic_DNA"/>
</dbReference>
<dbReference type="AlphaFoldDB" id="A0A1E3LVR3"/>
<reference evidence="2 3" key="1">
    <citation type="submission" date="2016-08" db="EMBL/GenBank/DDBJ databases">
        <title>Draft genome of the agarase producing Sphingomonas sp. MCT13.</title>
        <authorList>
            <person name="D'Andrea M.M."/>
            <person name="Rossolini G.M."/>
            <person name="Thaller M.C."/>
        </authorList>
    </citation>
    <scope>NUCLEOTIDE SEQUENCE [LARGE SCALE GENOMIC DNA]</scope>
    <source>
        <strain evidence="2 3">MCT13</strain>
    </source>
</reference>
<protein>
    <recommendedName>
        <fullName evidence="4">Glycerophosphoryl diester phosphodiesterase membrane domain-containing protein</fullName>
    </recommendedName>
</protein>
<feature type="transmembrane region" description="Helical" evidence="1">
    <location>
        <begin position="104"/>
        <end position="130"/>
    </location>
</feature>
<comment type="caution">
    <text evidence="2">The sequence shown here is derived from an EMBL/GenBank/DDBJ whole genome shotgun (WGS) entry which is preliminary data.</text>
</comment>
<feature type="transmembrane region" description="Helical" evidence="1">
    <location>
        <begin position="166"/>
        <end position="187"/>
    </location>
</feature>